<proteinExistence type="predicted"/>
<evidence type="ECO:0000259" key="1">
    <source>
        <dbReference type="Pfam" id="PF08281"/>
    </source>
</evidence>
<organism evidence="2 3">
    <name type="scientific">Roseateles flavus</name>
    <dbReference type="NCBI Taxonomy" id="3149041"/>
    <lineage>
        <taxon>Bacteria</taxon>
        <taxon>Pseudomonadati</taxon>
        <taxon>Pseudomonadota</taxon>
        <taxon>Betaproteobacteria</taxon>
        <taxon>Burkholderiales</taxon>
        <taxon>Sphaerotilaceae</taxon>
        <taxon>Roseateles</taxon>
    </lineage>
</organism>
<protein>
    <submittedName>
        <fullName evidence="2">Sigma factor-like helix-turn-helix DNA-binding protein</fullName>
    </submittedName>
</protein>
<evidence type="ECO:0000313" key="3">
    <source>
        <dbReference type="Proteomes" id="UP001462640"/>
    </source>
</evidence>
<feature type="domain" description="RNA polymerase sigma factor 70 region 4 type 2" evidence="1">
    <location>
        <begin position="209"/>
        <end position="257"/>
    </location>
</feature>
<dbReference type="InterPro" id="IPR036388">
    <property type="entry name" value="WH-like_DNA-bd_sf"/>
</dbReference>
<dbReference type="SUPFAM" id="SSF88659">
    <property type="entry name" value="Sigma3 and sigma4 domains of RNA polymerase sigma factors"/>
    <property type="match status" value="1"/>
</dbReference>
<dbReference type="Proteomes" id="UP001462640">
    <property type="component" value="Unassembled WGS sequence"/>
</dbReference>
<dbReference type="EMBL" id="JBDPZC010000001">
    <property type="protein sequence ID" value="MEO3711493.1"/>
    <property type="molecule type" value="Genomic_DNA"/>
</dbReference>
<dbReference type="Gene3D" id="1.10.10.10">
    <property type="entry name" value="Winged helix-like DNA-binding domain superfamily/Winged helix DNA-binding domain"/>
    <property type="match status" value="1"/>
</dbReference>
<dbReference type="InterPro" id="IPR013324">
    <property type="entry name" value="RNA_pol_sigma_r3/r4-like"/>
</dbReference>
<sequence length="264" mass="29244">MIPAAVDEADVDIDADDAESLKSYQRLPEHELWLAKVFKMDGDQLLAALAIKKHTQAGYLPSEVLVTLARNGYGGSARVRNAIAIALNERLVIGFKGYLNRHLKWFKVVTRSSEAQVEGVAYVRERIFRSRAEVSFAEARFGMFVGMRLLDWFKSQTALKNKAPSVDGELAPKDEDGNQLSLADQVPDEVGLTPEAALQQKQLFASCRSAVLSLPDKQRTAVLLCFHQNMTHKEAGKVMGLGESSVQKYVMAALNALRNGDWHD</sequence>
<dbReference type="RefSeq" id="WP_347605335.1">
    <property type="nucleotide sequence ID" value="NZ_JBDPZC010000001.1"/>
</dbReference>
<evidence type="ECO:0000313" key="2">
    <source>
        <dbReference type="EMBL" id="MEO3711493.1"/>
    </source>
</evidence>
<comment type="caution">
    <text evidence="2">The sequence shown here is derived from an EMBL/GenBank/DDBJ whole genome shotgun (WGS) entry which is preliminary data.</text>
</comment>
<dbReference type="InterPro" id="IPR013249">
    <property type="entry name" value="RNA_pol_sigma70_r4_t2"/>
</dbReference>
<name>A0ABV0G8X1_9BURK</name>
<keyword evidence="3" id="KW-1185">Reference proteome</keyword>
<accession>A0ABV0G8X1</accession>
<reference evidence="2 3" key="1">
    <citation type="submission" date="2024-05" db="EMBL/GenBank/DDBJ databases">
        <title>Roseateles sp. 2.12 16S ribosomal RNA gene Genome sequencing and assembly.</title>
        <authorList>
            <person name="Woo H."/>
        </authorList>
    </citation>
    <scope>NUCLEOTIDE SEQUENCE [LARGE SCALE GENOMIC DNA]</scope>
    <source>
        <strain evidence="2 3">2.12</strain>
    </source>
</reference>
<dbReference type="Pfam" id="PF08281">
    <property type="entry name" value="Sigma70_r4_2"/>
    <property type="match status" value="1"/>
</dbReference>
<gene>
    <name evidence="2" type="ORF">ABDJ40_01790</name>
</gene>
<dbReference type="CDD" id="cd06171">
    <property type="entry name" value="Sigma70_r4"/>
    <property type="match status" value="1"/>
</dbReference>